<dbReference type="RefSeq" id="WP_154419423.1">
    <property type="nucleotide sequence ID" value="NZ_VUNS01000019.1"/>
</dbReference>
<protein>
    <recommendedName>
        <fullName evidence="4">DUF4345 domain-containing protein</fullName>
    </recommendedName>
</protein>
<keyword evidence="1" id="KW-1133">Transmembrane helix</keyword>
<evidence type="ECO:0008006" key="4">
    <source>
        <dbReference type="Google" id="ProtNLM"/>
    </source>
</evidence>
<proteinExistence type="predicted"/>
<feature type="transmembrane region" description="Helical" evidence="1">
    <location>
        <begin position="111"/>
        <end position="130"/>
    </location>
</feature>
<dbReference type="Proteomes" id="UP000435649">
    <property type="component" value="Unassembled WGS sequence"/>
</dbReference>
<evidence type="ECO:0000313" key="2">
    <source>
        <dbReference type="EMBL" id="MST98415.1"/>
    </source>
</evidence>
<keyword evidence="1" id="KW-0812">Transmembrane</keyword>
<accession>A0A844G699</accession>
<feature type="transmembrane region" description="Helical" evidence="1">
    <location>
        <begin position="55"/>
        <end position="76"/>
    </location>
</feature>
<name>A0A844G699_9BACT</name>
<keyword evidence="3" id="KW-1185">Reference proteome</keyword>
<keyword evidence="1" id="KW-0472">Membrane</keyword>
<feature type="transmembrane region" description="Helical" evidence="1">
    <location>
        <begin position="83"/>
        <end position="105"/>
    </location>
</feature>
<gene>
    <name evidence="2" type="ORF">FYJ85_15345</name>
</gene>
<reference evidence="2 3" key="1">
    <citation type="submission" date="2019-08" db="EMBL/GenBank/DDBJ databases">
        <title>In-depth cultivation of the pig gut microbiome towards novel bacterial diversity and tailored functional studies.</title>
        <authorList>
            <person name="Wylensek D."/>
            <person name="Hitch T.C.A."/>
            <person name="Clavel T."/>
        </authorList>
    </citation>
    <scope>NUCLEOTIDE SEQUENCE [LARGE SCALE GENOMIC DNA]</scope>
    <source>
        <strain evidence="2 3">BBE-744-WT-12</strain>
    </source>
</reference>
<evidence type="ECO:0000313" key="3">
    <source>
        <dbReference type="Proteomes" id="UP000435649"/>
    </source>
</evidence>
<dbReference type="EMBL" id="VUNS01000019">
    <property type="protein sequence ID" value="MST98415.1"/>
    <property type="molecule type" value="Genomic_DNA"/>
</dbReference>
<comment type="caution">
    <text evidence="2">The sequence shown here is derived from an EMBL/GenBank/DDBJ whole genome shotgun (WGS) entry which is preliminary data.</text>
</comment>
<feature type="transmembrane region" description="Helical" evidence="1">
    <location>
        <begin position="12"/>
        <end position="35"/>
    </location>
</feature>
<organism evidence="2 3">
    <name type="scientific">Victivallis lenta</name>
    <dbReference type="NCBI Taxonomy" id="2606640"/>
    <lineage>
        <taxon>Bacteria</taxon>
        <taxon>Pseudomonadati</taxon>
        <taxon>Lentisphaerota</taxon>
        <taxon>Lentisphaeria</taxon>
        <taxon>Victivallales</taxon>
        <taxon>Victivallaceae</taxon>
        <taxon>Victivallis</taxon>
    </lineage>
</organism>
<evidence type="ECO:0000256" key="1">
    <source>
        <dbReference type="SAM" id="Phobius"/>
    </source>
</evidence>
<dbReference type="AlphaFoldDB" id="A0A844G699"/>
<sequence length="138" mass="15388">MMFPYRTRILQLLVYAAAIGWGVAILGTLLPWNVMEFLLQGLGKEMTEEGPMVRYWFRMASGGWSIIGFLFLCCAVRPRRYAVLLPLLAWGALFEGMVLLIHGLALSLPPFPFFGDVAFCFVTGAGILICRQKKAAPQ</sequence>